<dbReference type="VEuPathDB" id="FungiDB:PPTG_11574"/>
<proteinExistence type="predicted"/>
<dbReference type="OrthoDB" id="127511at2759"/>
<accession>W2Q8Z0</accession>
<gene>
    <name evidence="2" type="ORF">PPTG_11574</name>
</gene>
<dbReference type="EMBL" id="KI669587">
    <property type="protein sequence ID" value="ETN08735.1"/>
    <property type="molecule type" value="Genomic_DNA"/>
</dbReference>
<protein>
    <recommendedName>
        <fullName evidence="1">MULE transposase domain-containing protein</fullName>
    </recommendedName>
</protein>
<dbReference type="Proteomes" id="UP000018817">
    <property type="component" value="Unassembled WGS sequence"/>
</dbReference>
<reference evidence="2 3" key="2">
    <citation type="submission" date="2013-11" db="EMBL/GenBank/DDBJ databases">
        <title>The Genome Sequence of Phytophthora parasitica INRA-310.</title>
        <authorList>
            <consortium name="The Broad Institute Genomics Platform"/>
            <person name="Russ C."/>
            <person name="Tyler B."/>
            <person name="Panabieres F."/>
            <person name="Shan W."/>
            <person name="Tripathy S."/>
            <person name="Grunwald N."/>
            <person name="Machado M."/>
            <person name="Johnson C.S."/>
            <person name="Arredondo F."/>
            <person name="Hong C."/>
            <person name="Coffey M."/>
            <person name="Young S.K."/>
            <person name="Zeng Q."/>
            <person name="Gargeya S."/>
            <person name="Fitzgerald M."/>
            <person name="Abouelleil A."/>
            <person name="Alvarado L."/>
            <person name="Chapman S.B."/>
            <person name="Gainer-Dewar J."/>
            <person name="Goldberg J."/>
            <person name="Griggs A."/>
            <person name="Gujja S."/>
            <person name="Hansen M."/>
            <person name="Howarth C."/>
            <person name="Imamovic A."/>
            <person name="Ireland A."/>
            <person name="Larimer J."/>
            <person name="McCowan C."/>
            <person name="Murphy C."/>
            <person name="Pearson M."/>
            <person name="Poon T.W."/>
            <person name="Priest M."/>
            <person name="Roberts A."/>
            <person name="Saif S."/>
            <person name="Shea T."/>
            <person name="Sykes S."/>
            <person name="Wortman J."/>
            <person name="Nusbaum C."/>
            <person name="Birren B."/>
        </authorList>
    </citation>
    <scope>NUCLEOTIDE SEQUENCE [LARGE SCALE GENOMIC DNA]</scope>
    <source>
        <strain evidence="2 3">INRA-310</strain>
    </source>
</reference>
<dbReference type="InterPro" id="IPR018289">
    <property type="entry name" value="MULE_transposase_dom"/>
</dbReference>
<reference evidence="3" key="1">
    <citation type="submission" date="2011-12" db="EMBL/GenBank/DDBJ databases">
        <authorList>
            <consortium name="The Broad Institute Genome Sequencing Platform"/>
            <person name="Russ C."/>
            <person name="Tyler B."/>
            <person name="Panabieres F."/>
            <person name="Shan W."/>
            <person name="Tripathy S."/>
            <person name="Grunwald N."/>
            <person name="Machado M."/>
            <person name="Young S.K."/>
            <person name="Zeng Q."/>
            <person name="Gargeya S."/>
            <person name="Fitzgerald M."/>
            <person name="Haas B."/>
            <person name="Abouelleil A."/>
            <person name="Alvarado L."/>
            <person name="Arachchi H.M."/>
            <person name="Berlin A."/>
            <person name="Chapman S.B."/>
            <person name="Gearin G."/>
            <person name="Goldberg J."/>
            <person name="Griggs A."/>
            <person name="Gujja S."/>
            <person name="Hansen M."/>
            <person name="Heiman D."/>
            <person name="Howarth C."/>
            <person name="Larimer J."/>
            <person name="Lui A."/>
            <person name="MacDonald P.J.P."/>
            <person name="McCowen C."/>
            <person name="Montmayeur A."/>
            <person name="Murphy C."/>
            <person name="Neiman D."/>
            <person name="Pearson M."/>
            <person name="Priest M."/>
            <person name="Roberts A."/>
            <person name="Saif S."/>
            <person name="Shea T."/>
            <person name="Sisk P."/>
            <person name="Stolte C."/>
            <person name="Sykes S."/>
            <person name="Wortman J."/>
            <person name="Nusbaum C."/>
            <person name="Birren B."/>
        </authorList>
    </citation>
    <scope>NUCLEOTIDE SEQUENCE [LARGE SCALE GENOMIC DNA]</scope>
    <source>
        <strain evidence="3">INRA-310</strain>
    </source>
</reference>
<name>W2Q8Z0_PHYN3</name>
<dbReference type="PANTHER" id="PTHR47718:SF10">
    <property type="entry name" value="PROTEIN FAR1-RELATED SEQUENCE"/>
    <property type="match status" value="1"/>
</dbReference>
<organism evidence="2 3">
    <name type="scientific">Phytophthora nicotianae (strain INRA-310)</name>
    <name type="common">Phytophthora parasitica</name>
    <dbReference type="NCBI Taxonomy" id="761204"/>
    <lineage>
        <taxon>Eukaryota</taxon>
        <taxon>Sar</taxon>
        <taxon>Stramenopiles</taxon>
        <taxon>Oomycota</taxon>
        <taxon>Peronosporomycetes</taxon>
        <taxon>Peronosporales</taxon>
        <taxon>Peronosporaceae</taxon>
        <taxon>Phytophthora</taxon>
    </lineage>
</organism>
<dbReference type="STRING" id="761204.W2Q8Z0"/>
<dbReference type="PANTHER" id="PTHR47718">
    <property type="entry name" value="OS01G0519700 PROTEIN"/>
    <property type="match status" value="1"/>
</dbReference>
<evidence type="ECO:0000313" key="3">
    <source>
        <dbReference type="Proteomes" id="UP000018817"/>
    </source>
</evidence>
<feature type="domain" description="MULE transposase" evidence="1">
    <location>
        <begin position="207"/>
        <end position="263"/>
    </location>
</feature>
<dbReference type="RefSeq" id="XP_008905922.1">
    <property type="nucleotide sequence ID" value="XM_008907674.1"/>
</dbReference>
<dbReference type="AlphaFoldDB" id="W2Q8Z0"/>
<dbReference type="GeneID" id="20181105"/>
<sequence>MMPLNPRFMRGQDQMASTYREGVYEKMTTARFASEITNAIVRANRSVLKNSLPKTGAIDKNTPAGEWAIVHTGNSSAVHNHKPSMDARVHAAHRSRAAQGIIATSERSVHSTIEAQSAAGVPVANIYATMLNHDPNTMLLPKDIANAKDSARRRVLASATPIEALFNQLNQEKLFYRYTTYLELNVLNIYCGLPATASLYKFNSDILVMNCTYKTNKFDLPLLNVISLTGMDTVIPVCQAWLPGEKKQDYTWALNMLRLLMLEYDVPEPFNLDGALELFHQAENA</sequence>
<evidence type="ECO:0000259" key="1">
    <source>
        <dbReference type="Pfam" id="PF10551"/>
    </source>
</evidence>
<dbReference type="Pfam" id="PF10551">
    <property type="entry name" value="MULE"/>
    <property type="match status" value="1"/>
</dbReference>
<evidence type="ECO:0000313" key="2">
    <source>
        <dbReference type="EMBL" id="ETN08735.1"/>
    </source>
</evidence>